<feature type="transmembrane region" description="Helical" evidence="6">
    <location>
        <begin position="292"/>
        <end position="321"/>
    </location>
</feature>
<dbReference type="RefSeq" id="WP_209361125.1">
    <property type="nucleotide sequence ID" value="NZ_JAGISH010000006.1"/>
</dbReference>
<dbReference type="GO" id="GO:0055085">
    <property type="term" value="P:transmembrane transport"/>
    <property type="evidence" value="ECO:0007669"/>
    <property type="project" value="TreeGrafter"/>
</dbReference>
<feature type="transmembrane region" description="Helical" evidence="6">
    <location>
        <begin position="191"/>
        <end position="216"/>
    </location>
</feature>
<dbReference type="InterPro" id="IPR002549">
    <property type="entry name" value="AI-2E-like"/>
</dbReference>
<dbReference type="Pfam" id="PF01594">
    <property type="entry name" value="AI-2E_transport"/>
    <property type="match status" value="1"/>
</dbReference>
<sequence>MWGLTPRDARYAARALMVMALIAGVAALKLAATLAAPVLLGLVVGVVLAPVVNRLRRIGVPRALSASLALILAIVVLILLVSALGPVLSGLMEEIPKIQREIRSWLDDIVSLVRGAESLGREIEESIAQGSDEAVKAAVPTLMDALWMAPNFMAQSMIFLGTLFFFVLTGEEIYAHLPARETALKAADRAVSHYFITVTSINAGLGLAVFGVMTLLDLPNAMLWGGAAFILNFVLYLGPVVMMASLLVAGFVNFHGGMVLVPMAVYLGLNMIEAQFVTPSLVGQRLHLNPLLVFLSILFGLWLWGPVGGVVSLPAMVWLLVFSGHRTEADIGMEPSAQAEPFAESA</sequence>
<feature type="transmembrane region" description="Helical" evidence="6">
    <location>
        <begin position="12"/>
        <end position="28"/>
    </location>
</feature>
<feature type="transmembrane region" description="Helical" evidence="6">
    <location>
        <begin position="251"/>
        <end position="272"/>
    </location>
</feature>
<comment type="caution">
    <text evidence="7">The sequence shown here is derived from an EMBL/GenBank/DDBJ whole genome shotgun (WGS) entry which is preliminary data.</text>
</comment>
<feature type="transmembrane region" description="Helical" evidence="6">
    <location>
        <begin position="222"/>
        <end position="244"/>
    </location>
</feature>
<comment type="subcellular location">
    <subcellularLocation>
        <location evidence="1">Membrane</location>
        <topology evidence="1">Multi-pass membrane protein</topology>
    </subcellularLocation>
</comment>
<name>A0A940MKH7_9RHOB</name>
<evidence type="ECO:0000256" key="2">
    <source>
        <dbReference type="ARBA" id="ARBA00009773"/>
    </source>
</evidence>
<keyword evidence="3 6" id="KW-0812">Transmembrane</keyword>
<accession>A0A940MKH7</accession>
<dbReference type="GO" id="GO:0016020">
    <property type="term" value="C:membrane"/>
    <property type="evidence" value="ECO:0007669"/>
    <property type="project" value="UniProtKB-SubCell"/>
</dbReference>
<keyword evidence="5 6" id="KW-0472">Membrane</keyword>
<keyword evidence="8" id="KW-1185">Reference proteome</keyword>
<comment type="similarity">
    <text evidence="2">Belongs to the autoinducer-2 exporter (AI-2E) (TC 2.A.86) family.</text>
</comment>
<reference evidence="7" key="1">
    <citation type="submission" date="2021-03" db="EMBL/GenBank/DDBJ databases">
        <title>Sagittula salina sp. nov. strain M10.9X isolated from the marine waste.</title>
        <authorList>
            <person name="Satari L."/>
            <person name="Molina-Menor E."/>
            <person name="Vidal-Verdu A."/>
            <person name="Pascual J."/>
            <person name="Pereto J."/>
            <person name="Porcar M."/>
        </authorList>
    </citation>
    <scope>NUCLEOTIDE SEQUENCE</scope>
    <source>
        <strain evidence="7">M10.9X</strain>
    </source>
</reference>
<evidence type="ECO:0000313" key="8">
    <source>
        <dbReference type="Proteomes" id="UP000675940"/>
    </source>
</evidence>
<dbReference type="AlphaFoldDB" id="A0A940MKH7"/>
<evidence type="ECO:0000256" key="3">
    <source>
        <dbReference type="ARBA" id="ARBA00022692"/>
    </source>
</evidence>
<feature type="transmembrane region" description="Helical" evidence="6">
    <location>
        <begin position="64"/>
        <end position="84"/>
    </location>
</feature>
<evidence type="ECO:0000256" key="1">
    <source>
        <dbReference type="ARBA" id="ARBA00004141"/>
    </source>
</evidence>
<feature type="transmembrane region" description="Helical" evidence="6">
    <location>
        <begin position="152"/>
        <end position="170"/>
    </location>
</feature>
<dbReference type="Proteomes" id="UP000675940">
    <property type="component" value="Unassembled WGS sequence"/>
</dbReference>
<protein>
    <submittedName>
        <fullName evidence="7">AI-2E family transporter</fullName>
    </submittedName>
</protein>
<dbReference type="PANTHER" id="PTHR21716">
    <property type="entry name" value="TRANSMEMBRANE PROTEIN"/>
    <property type="match status" value="1"/>
</dbReference>
<proteinExistence type="inferred from homology"/>
<dbReference type="EMBL" id="JAGISH010000006">
    <property type="protein sequence ID" value="MBP0483176.1"/>
    <property type="molecule type" value="Genomic_DNA"/>
</dbReference>
<feature type="transmembrane region" description="Helical" evidence="6">
    <location>
        <begin position="34"/>
        <end position="52"/>
    </location>
</feature>
<evidence type="ECO:0000256" key="5">
    <source>
        <dbReference type="ARBA" id="ARBA00023136"/>
    </source>
</evidence>
<evidence type="ECO:0000256" key="4">
    <source>
        <dbReference type="ARBA" id="ARBA00022989"/>
    </source>
</evidence>
<dbReference type="PANTHER" id="PTHR21716:SF16">
    <property type="entry name" value="BLL1467 PROTEIN"/>
    <property type="match status" value="1"/>
</dbReference>
<keyword evidence="4 6" id="KW-1133">Transmembrane helix</keyword>
<organism evidence="7 8">
    <name type="scientific">Sagittula salina</name>
    <dbReference type="NCBI Taxonomy" id="2820268"/>
    <lineage>
        <taxon>Bacteria</taxon>
        <taxon>Pseudomonadati</taxon>
        <taxon>Pseudomonadota</taxon>
        <taxon>Alphaproteobacteria</taxon>
        <taxon>Rhodobacterales</taxon>
        <taxon>Roseobacteraceae</taxon>
        <taxon>Sagittula</taxon>
    </lineage>
</organism>
<gene>
    <name evidence="7" type="ORF">J5474_11820</name>
</gene>
<evidence type="ECO:0000313" key="7">
    <source>
        <dbReference type="EMBL" id="MBP0483176.1"/>
    </source>
</evidence>
<evidence type="ECO:0000256" key="6">
    <source>
        <dbReference type="SAM" id="Phobius"/>
    </source>
</evidence>